<dbReference type="Proteomes" id="UP000270094">
    <property type="component" value="Unassembled WGS sequence"/>
</dbReference>
<proteinExistence type="predicted"/>
<keyword evidence="3" id="KW-1185">Reference proteome</keyword>
<gene>
    <name evidence="2" type="ORF">SVUK_LOCUS8680</name>
</gene>
<evidence type="ECO:0000313" key="3">
    <source>
        <dbReference type="Proteomes" id="UP000270094"/>
    </source>
</evidence>
<organism evidence="2 3">
    <name type="scientific">Strongylus vulgaris</name>
    <name type="common">Blood worm</name>
    <dbReference type="NCBI Taxonomy" id="40348"/>
    <lineage>
        <taxon>Eukaryota</taxon>
        <taxon>Metazoa</taxon>
        <taxon>Ecdysozoa</taxon>
        <taxon>Nematoda</taxon>
        <taxon>Chromadorea</taxon>
        <taxon>Rhabditida</taxon>
        <taxon>Rhabditina</taxon>
        <taxon>Rhabditomorpha</taxon>
        <taxon>Strongyloidea</taxon>
        <taxon>Strongylidae</taxon>
        <taxon>Strongylus</taxon>
    </lineage>
</organism>
<keyword evidence="1" id="KW-0812">Transmembrane</keyword>
<reference evidence="2 3" key="1">
    <citation type="submission" date="2018-11" db="EMBL/GenBank/DDBJ databases">
        <authorList>
            <consortium name="Pathogen Informatics"/>
        </authorList>
    </citation>
    <scope>NUCLEOTIDE SEQUENCE [LARGE SCALE GENOMIC DNA]</scope>
</reference>
<sequence length="74" mass="8657">MLSLVCQSTMLSYGFVMVPIQCLFVIQSLLVSWIFTILRNPSHKEWIENFEGNNNNNDCTNHNKINKVRDVKRN</sequence>
<name>A0A3P7L2I1_STRVU</name>
<accession>A0A3P7L2I1</accession>
<keyword evidence="1" id="KW-1133">Transmembrane helix</keyword>
<dbReference type="AlphaFoldDB" id="A0A3P7L2I1"/>
<feature type="transmembrane region" description="Helical" evidence="1">
    <location>
        <begin position="12"/>
        <end position="38"/>
    </location>
</feature>
<dbReference type="EMBL" id="UYYB01031924">
    <property type="protein sequence ID" value="VDM73682.1"/>
    <property type="molecule type" value="Genomic_DNA"/>
</dbReference>
<keyword evidence="1" id="KW-0472">Membrane</keyword>
<evidence type="ECO:0000256" key="1">
    <source>
        <dbReference type="SAM" id="Phobius"/>
    </source>
</evidence>
<protein>
    <submittedName>
        <fullName evidence="2">Uncharacterized protein</fullName>
    </submittedName>
</protein>
<evidence type="ECO:0000313" key="2">
    <source>
        <dbReference type="EMBL" id="VDM73682.1"/>
    </source>
</evidence>